<reference evidence="2" key="1">
    <citation type="journal article" date="2020" name="Nature">
        <title>Giant virus diversity and host interactions through global metagenomics.</title>
        <authorList>
            <person name="Schulz F."/>
            <person name="Roux S."/>
            <person name="Paez-Espino D."/>
            <person name="Jungbluth S."/>
            <person name="Walsh D.A."/>
            <person name="Denef V.J."/>
            <person name="McMahon K.D."/>
            <person name="Konstantinidis K.T."/>
            <person name="Eloe-Fadrosh E.A."/>
            <person name="Kyrpides N.C."/>
            <person name="Woyke T."/>
        </authorList>
    </citation>
    <scope>NUCLEOTIDE SEQUENCE</scope>
    <source>
        <strain evidence="2">GVMAG-S-1017745-26</strain>
    </source>
</reference>
<organism evidence="2">
    <name type="scientific">viral metagenome</name>
    <dbReference type="NCBI Taxonomy" id="1070528"/>
    <lineage>
        <taxon>unclassified sequences</taxon>
        <taxon>metagenomes</taxon>
        <taxon>organismal metagenomes</taxon>
    </lineage>
</organism>
<dbReference type="EMBL" id="MN740583">
    <property type="protein sequence ID" value="QHU35097.1"/>
    <property type="molecule type" value="Genomic_DNA"/>
</dbReference>
<sequence>MNNLSTKDKRDILNFIKIDDKIKEKEKRIKELKKEYKKISNNLIELIQQKNIKDLDIKIGNSKIRYIENQSKSGLSQQFLKEKIKEYFLKKYSHFDKNKCQLISEDIVKYINNSRNINTKISLKRILGN</sequence>
<accession>A0A6C0LWT4</accession>
<dbReference type="AlphaFoldDB" id="A0A6C0LWT4"/>
<protein>
    <submittedName>
        <fullName evidence="2">Uncharacterized protein</fullName>
    </submittedName>
</protein>
<evidence type="ECO:0000313" key="2">
    <source>
        <dbReference type="EMBL" id="QHU35097.1"/>
    </source>
</evidence>
<evidence type="ECO:0000256" key="1">
    <source>
        <dbReference type="SAM" id="Coils"/>
    </source>
</evidence>
<name>A0A6C0LWT4_9ZZZZ</name>
<proteinExistence type="predicted"/>
<keyword evidence="1" id="KW-0175">Coiled coil</keyword>
<feature type="coiled-coil region" evidence="1">
    <location>
        <begin position="15"/>
        <end position="49"/>
    </location>
</feature>